<dbReference type="AlphaFoldDB" id="A0A3P1CNV3"/>
<keyword evidence="1" id="KW-0677">Repeat</keyword>
<comment type="caution">
    <text evidence="2">The sequence shown here is derived from an EMBL/GenBank/DDBJ whole genome shotgun (WGS) entry which is preliminary data.</text>
</comment>
<dbReference type="PROSITE" id="PS50077">
    <property type="entry name" value="HEAT_REPEAT"/>
    <property type="match status" value="1"/>
</dbReference>
<dbReference type="InterPro" id="IPR000357">
    <property type="entry name" value="HEAT"/>
</dbReference>
<keyword evidence="3" id="KW-1185">Reference proteome</keyword>
<dbReference type="RefSeq" id="WP_124906492.1">
    <property type="nucleotide sequence ID" value="NZ_RQJP01000002.1"/>
</dbReference>
<sequence length="297" mass="33113">MSQYRTLYFSFAALVAMTHPNLTQAQKSPEETKTQCISLLREAVQSAESFFIKVHAAEALIGNHLPQGIEPVFTDLQKAAPDYFLGSTRILARLHKSNPARYESQVDQILTVFLHSEIVRQRLIALESLGKLGYSQPLPQIRQQADHGTDGMKPMARWVLANSGRAEDEAQLAEMLTLTDPLSYRYAAYACRFLETIRPATYALLETCAARIPVDDPQRVYVLSALFVHSPEPKRPATRAALRAYETGEIGERYEVAEALSLRGTVADVPVLEKLLADENQDVRVAAANALLRIYGR</sequence>
<evidence type="ECO:0008006" key="4">
    <source>
        <dbReference type="Google" id="ProtNLM"/>
    </source>
</evidence>
<organism evidence="2 3">
    <name type="scientific">Larkinella knui</name>
    <dbReference type="NCBI Taxonomy" id="2025310"/>
    <lineage>
        <taxon>Bacteria</taxon>
        <taxon>Pseudomonadati</taxon>
        <taxon>Bacteroidota</taxon>
        <taxon>Cytophagia</taxon>
        <taxon>Cytophagales</taxon>
        <taxon>Spirosomataceae</taxon>
        <taxon>Larkinella</taxon>
    </lineage>
</organism>
<dbReference type="Gene3D" id="1.25.10.10">
    <property type="entry name" value="Leucine-rich Repeat Variant"/>
    <property type="match status" value="2"/>
</dbReference>
<accession>A0A3P1CNV3</accession>
<dbReference type="Pfam" id="PF02985">
    <property type="entry name" value="HEAT"/>
    <property type="match status" value="1"/>
</dbReference>
<dbReference type="EMBL" id="RQJP01000002">
    <property type="protein sequence ID" value="RRB14890.1"/>
    <property type="molecule type" value="Genomic_DNA"/>
</dbReference>
<dbReference type="InterPro" id="IPR016024">
    <property type="entry name" value="ARM-type_fold"/>
</dbReference>
<name>A0A3P1CNV3_9BACT</name>
<evidence type="ECO:0000256" key="1">
    <source>
        <dbReference type="ARBA" id="ARBA00022737"/>
    </source>
</evidence>
<evidence type="ECO:0000313" key="2">
    <source>
        <dbReference type="EMBL" id="RRB14890.1"/>
    </source>
</evidence>
<evidence type="ECO:0000313" key="3">
    <source>
        <dbReference type="Proteomes" id="UP000274271"/>
    </source>
</evidence>
<dbReference type="InterPro" id="IPR011989">
    <property type="entry name" value="ARM-like"/>
</dbReference>
<reference evidence="2 3" key="1">
    <citation type="submission" date="2018-11" db="EMBL/GenBank/DDBJ databases">
        <authorList>
            <person name="Zhou Z."/>
            <person name="Wang G."/>
        </authorList>
    </citation>
    <scope>NUCLEOTIDE SEQUENCE [LARGE SCALE GENOMIC DNA]</scope>
    <source>
        <strain evidence="2 3">KCTC42998</strain>
    </source>
</reference>
<gene>
    <name evidence="2" type="ORF">EHT87_10000</name>
</gene>
<dbReference type="Proteomes" id="UP000274271">
    <property type="component" value="Unassembled WGS sequence"/>
</dbReference>
<dbReference type="InterPro" id="IPR021133">
    <property type="entry name" value="HEAT_type_2"/>
</dbReference>
<proteinExistence type="predicted"/>
<dbReference type="SUPFAM" id="SSF48371">
    <property type="entry name" value="ARM repeat"/>
    <property type="match status" value="1"/>
</dbReference>
<dbReference type="OrthoDB" id="1418210at2"/>
<protein>
    <recommendedName>
        <fullName evidence="4">HEAT repeat domain-containing protein</fullName>
    </recommendedName>
</protein>